<sequence>MRIRVLAAALGAVLLAGPAAADTPEPAIAPDAAALAGDSGKLCISVPVGAMAKTFSTFVTSFAAEMGAGTAANAASPAGGPAFGAVTLPGAVSPSAGAAPTSAGAAAAPAASPAGGAVSGVAASGPALPESMLVLQATYC</sequence>
<evidence type="ECO:0000256" key="1">
    <source>
        <dbReference type="SAM" id="SignalP"/>
    </source>
</evidence>
<gene>
    <name evidence="2" type="ORF">BN4615_P6573</name>
</gene>
<keyword evidence="1" id="KW-0732">Signal</keyword>
<evidence type="ECO:0000313" key="2">
    <source>
        <dbReference type="EMBL" id="SBO97057.1"/>
    </source>
</evidence>
<name>A0A1M4EDL2_9ACTN</name>
<organism evidence="2">
    <name type="scientific">Nonomuraea gerenzanensis</name>
    <dbReference type="NCBI Taxonomy" id="93944"/>
    <lineage>
        <taxon>Bacteria</taxon>
        <taxon>Bacillati</taxon>
        <taxon>Actinomycetota</taxon>
        <taxon>Actinomycetes</taxon>
        <taxon>Streptosporangiales</taxon>
        <taxon>Streptosporangiaceae</taxon>
        <taxon>Nonomuraea</taxon>
    </lineage>
</organism>
<proteinExistence type="predicted"/>
<feature type="chain" id="PRO_5012296211" evidence="1">
    <location>
        <begin position="22"/>
        <end position="140"/>
    </location>
</feature>
<protein>
    <submittedName>
        <fullName evidence="2">Uncharacterized protein</fullName>
    </submittedName>
</protein>
<dbReference type="EMBL" id="LT559118">
    <property type="protein sequence ID" value="SBO97057.1"/>
    <property type="molecule type" value="Genomic_DNA"/>
</dbReference>
<dbReference type="AlphaFoldDB" id="A0A1M4EDL2"/>
<feature type="signal peptide" evidence="1">
    <location>
        <begin position="1"/>
        <end position="21"/>
    </location>
</feature>
<dbReference type="RefSeq" id="WP_311131955.1">
    <property type="nucleotide sequence ID" value="NZ_LT559118.1"/>
</dbReference>
<reference evidence="2" key="1">
    <citation type="submission" date="2016-04" db="EMBL/GenBank/DDBJ databases">
        <authorList>
            <person name="Evans L.H."/>
            <person name="Alamgir A."/>
            <person name="Owens N."/>
            <person name="Weber N.D."/>
            <person name="Virtaneva K."/>
            <person name="Barbian K."/>
            <person name="Babar A."/>
            <person name="Rosenke K."/>
        </authorList>
    </citation>
    <scope>NUCLEOTIDE SEQUENCE</scope>
    <source>
        <strain evidence="2">Nono1</strain>
    </source>
</reference>
<accession>A0A1M4EDL2</accession>